<dbReference type="SMART" id="SM00947">
    <property type="entry name" value="Pro_CA"/>
    <property type="match status" value="1"/>
</dbReference>
<sequence>MPTVTIEKLLERNKATSARHTPIPTLEDLAKAGSPGPKTMIVTCLDPRCVPEKFFDLDILEVLVHRNAGGNIRHALRDIIILDGVFKLDELAIVHHTDCGTLHFTEEGLHADLKATVDKAYHAEIDAMVFGANTNIEESVRGDLEWVRASPFIRDHLKHGTQGFVFDIKTGKVDKVDY</sequence>
<reference evidence="6" key="1">
    <citation type="journal article" date="2023" name="Mol. Phylogenet. Evol.">
        <title>Genome-scale phylogeny and comparative genomics of the fungal order Sordariales.</title>
        <authorList>
            <person name="Hensen N."/>
            <person name="Bonometti L."/>
            <person name="Westerberg I."/>
            <person name="Brannstrom I.O."/>
            <person name="Guillou S."/>
            <person name="Cros-Aarteil S."/>
            <person name="Calhoun S."/>
            <person name="Haridas S."/>
            <person name="Kuo A."/>
            <person name="Mondo S."/>
            <person name="Pangilinan J."/>
            <person name="Riley R."/>
            <person name="LaButti K."/>
            <person name="Andreopoulos B."/>
            <person name="Lipzen A."/>
            <person name="Chen C."/>
            <person name="Yan M."/>
            <person name="Daum C."/>
            <person name="Ng V."/>
            <person name="Clum A."/>
            <person name="Steindorff A."/>
            <person name="Ohm R.A."/>
            <person name="Martin F."/>
            <person name="Silar P."/>
            <person name="Natvig D.O."/>
            <person name="Lalanne C."/>
            <person name="Gautier V."/>
            <person name="Ament-Velasquez S.L."/>
            <person name="Kruys A."/>
            <person name="Hutchinson M.I."/>
            <person name="Powell A.J."/>
            <person name="Barry K."/>
            <person name="Miller A.N."/>
            <person name="Grigoriev I.V."/>
            <person name="Debuchy R."/>
            <person name="Gladieux P."/>
            <person name="Hiltunen Thoren M."/>
            <person name="Johannesson H."/>
        </authorList>
    </citation>
    <scope>NUCLEOTIDE SEQUENCE</scope>
    <source>
        <strain evidence="6">CBS 118394</strain>
    </source>
</reference>
<reference evidence="6" key="2">
    <citation type="submission" date="2023-06" db="EMBL/GenBank/DDBJ databases">
        <authorList>
            <consortium name="Lawrence Berkeley National Laboratory"/>
            <person name="Haridas S."/>
            <person name="Hensen N."/>
            <person name="Bonometti L."/>
            <person name="Westerberg I."/>
            <person name="Brannstrom I.O."/>
            <person name="Guillou S."/>
            <person name="Cros-Aarteil S."/>
            <person name="Calhoun S."/>
            <person name="Kuo A."/>
            <person name="Mondo S."/>
            <person name="Pangilinan J."/>
            <person name="Riley R."/>
            <person name="Labutti K."/>
            <person name="Andreopoulos B."/>
            <person name="Lipzen A."/>
            <person name="Chen C."/>
            <person name="Yanf M."/>
            <person name="Daum C."/>
            <person name="Ng V."/>
            <person name="Clum A."/>
            <person name="Steindorff A."/>
            <person name="Ohm R."/>
            <person name="Martin F."/>
            <person name="Silar P."/>
            <person name="Natvig D."/>
            <person name="Lalanne C."/>
            <person name="Gautier V."/>
            <person name="Ament-Velasquez S.L."/>
            <person name="Kruys A."/>
            <person name="Hutchinson M.I."/>
            <person name="Powell A.J."/>
            <person name="Barry K."/>
            <person name="Miller A.N."/>
            <person name="Grigoriev I.V."/>
            <person name="Debuchy R."/>
            <person name="Gladieux P."/>
            <person name="Thoren M.H."/>
            <person name="Johannesson H."/>
        </authorList>
    </citation>
    <scope>NUCLEOTIDE SEQUENCE</scope>
    <source>
        <strain evidence="6">CBS 118394</strain>
    </source>
</reference>
<protein>
    <recommendedName>
        <fullName evidence="5">Carbonic anhydrase</fullName>
        <ecNumber evidence="5">4.2.1.1</ecNumber>
    </recommendedName>
    <alternativeName>
        <fullName evidence="5">Carbonate dehydratase</fullName>
    </alternativeName>
</protein>
<evidence type="ECO:0000313" key="7">
    <source>
        <dbReference type="Proteomes" id="UP001283341"/>
    </source>
</evidence>
<dbReference type="PANTHER" id="PTHR43175">
    <property type="entry name" value="CARBONIC ANHYDRASE"/>
    <property type="match status" value="1"/>
</dbReference>
<dbReference type="InterPro" id="IPR036874">
    <property type="entry name" value="Carbonic_anhydrase_sf"/>
</dbReference>
<keyword evidence="2 4" id="KW-0479">Metal-binding</keyword>
<organism evidence="6 7">
    <name type="scientific">Apodospora peruviana</name>
    <dbReference type="NCBI Taxonomy" id="516989"/>
    <lineage>
        <taxon>Eukaryota</taxon>
        <taxon>Fungi</taxon>
        <taxon>Dikarya</taxon>
        <taxon>Ascomycota</taxon>
        <taxon>Pezizomycotina</taxon>
        <taxon>Sordariomycetes</taxon>
        <taxon>Sordariomycetidae</taxon>
        <taxon>Sordariales</taxon>
        <taxon>Lasiosphaeriaceae</taxon>
        <taxon>Apodospora</taxon>
    </lineage>
</organism>
<accession>A0AAE0I5R7</accession>
<keyword evidence="3 4" id="KW-0862">Zinc</keyword>
<dbReference type="EC" id="4.2.1.1" evidence="5"/>
<feature type="binding site" evidence="4">
    <location>
        <position position="99"/>
    </location>
    <ligand>
        <name>Zn(2+)</name>
        <dbReference type="ChEBI" id="CHEBI:29105"/>
    </ligand>
</feature>
<dbReference type="Gene3D" id="3.40.1050.10">
    <property type="entry name" value="Carbonic anhydrase"/>
    <property type="match status" value="1"/>
</dbReference>
<dbReference type="EMBL" id="JAUEDM010000004">
    <property type="protein sequence ID" value="KAK3319119.1"/>
    <property type="molecule type" value="Genomic_DNA"/>
</dbReference>
<evidence type="ECO:0000313" key="6">
    <source>
        <dbReference type="EMBL" id="KAK3319119.1"/>
    </source>
</evidence>
<dbReference type="Proteomes" id="UP001283341">
    <property type="component" value="Unassembled WGS sequence"/>
</dbReference>
<dbReference type="GO" id="GO:0008270">
    <property type="term" value="F:zinc ion binding"/>
    <property type="evidence" value="ECO:0007669"/>
    <property type="project" value="UniProtKB-UniRule"/>
</dbReference>
<feature type="binding site" evidence="4">
    <location>
        <position position="44"/>
    </location>
    <ligand>
        <name>Zn(2+)</name>
        <dbReference type="ChEBI" id="CHEBI:29105"/>
    </ligand>
</feature>
<comment type="cofactor">
    <cofactor evidence="4">
        <name>Zn(2+)</name>
        <dbReference type="ChEBI" id="CHEBI:29105"/>
    </cofactor>
    <text evidence="4">Binds 1 zinc ion per subunit.</text>
</comment>
<evidence type="ECO:0000256" key="1">
    <source>
        <dbReference type="ARBA" id="ARBA00006217"/>
    </source>
</evidence>
<comment type="similarity">
    <text evidence="1 5">Belongs to the beta-class carbonic anhydrase family.</text>
</comment>
<keyword evidence="7" id="KW-1185">Reference proteome</keyword>
<dbReference type="InterPro" id="IPR001765">
    <property type="entry name" value="Carbonic_anhydrase"/>
</dbReference>
<evidence type="ECO:0000256" key="2">
    <source>
        <dbReference type="ARBA" id="ARBA00022723"/>
    </source>
</evidence>
<name>A0AAE0I5R7_9PEZI</name>
<evidence type="ECO:0000256" key="4">
    <source>
        <dbReference type="PIRSR" id="PIRSR601765-1"/>
    </source>
</evidence>
<dbReference type="SUPFAM" id="SSF53056">
    <property type="entry name" value="beta-carbonic anhydrase, cab"/>
    <property type="match status" value="1"/>
</dbReference>
<comment type="catalytic activity">
    <reaction evidence="5">
        <text>hydrogencarbonate + H(+) = CO2 + H2O</text>
        <dbReference type="Rhea" id="RHEA:10748"/>
        <dbReference type="ChEBI" id="CHEBI:15377"/>
        <dbReference type="ChEBI" id="CHEBI:15378"/>
        <dbReference type="ChEBI" id="CHEBI:16526"/>
        <dbReference type="ChEBI" id="CHEBI:17544"/>
        <dbReference type="EC" id="4.2.1.1"/>
    </reaction>
</comment>
<gene>
    <name evidence="6" type="ORF">B0H66DRAFT_257486</name>
</gene>
<comment type="function">
    <text evidence="5">Reversible hydration of carbon dioxide.</text>
</comment>
<dbReference type="PANTHER" id="PTHR43175:SF3">
    <property type="entry name" value="CARBON DISULFIDE HYDROLASE"/>
    <property type="match status" value="1"/>
</dbReference>
<evidence type="ECO:0000256" key="3">
    <source>
        <dbReference type="ARBA" id="ARBA00022833"/>
    </source>
</evidence>
<comment type="caution">
    <text evidence="6">The sequence shown here is derived from an EMBL/GenBank/DDBJ whole genome shotgun (WGS) entry which is preliminary data.</text>
</comment>
<feature type="binding site" evidence="4">
    <location>
        <position position="46"/>
    </location>
    <ligand>
        <name>Zn(2+)</name>
        <dbReference type="ChEBI" id="CHEBI:29105"/>
    </ligand>
</feature>
<proteinExistence type="inferred from homology"/>
<evidence type="ECO:0000256" key="5">
    <source>
        <dbReference type="RuleBase" id="RU003956"/>
    </source>
</evidence>
<dbReference type="Pfam" id="PF00484">
    <property type="entry name" value="Pro_CA"/>
    <property type="match status" value="1"/>
</dbReference>
<dbReference type="GO" id="GO:0004089">
    <property type="term" value="F:carbonate dehydratase activity"/>
    <property type="evidence" value="ECO:0007669"/>
    <property type="project" value="UniProtKB-UniRule"/>
</dbReference>
<dbReference type="AlphaFoldDB" id="A0AAE0I5R7"/>
<keyword evidence="5" id="KW-0456">Lyase</keyword>
<feature type="binding site" evidence="4">
    <location>
        <position position="96"/>
    </location>
    <ligand>
        <name>Zn(2+)</name>
        <dbReference type="ChEBI" id="CHEBI:29105"/>
    </ligand>
</feature>